<reference evidence="2 3" key="1">
    <citation type="submission" date="2013-11" db="EMBL/GenBank/DDBJ databases">
        <title>Genome sequencing of Stegodyphus mimosarum.</title>
        <authorList>
            <person name="Bechsgaard J."/>
        </authorList>
    </citation>
    <scope>NUCLEOTIDE SEQUENCE [LARGE SCALE GENOMIC DNA]</scope>
</reference>
<name>A0A087TU51_STEMI</name>
<dbReference type="Proteomes" id="UP000054359">
    <property type="component" value="Unassembled WGS sequence"/>
</dbReference>
<evidence type="ECO:0000313" key="3">
    <source>
        <dbReference type="Proteomes" id="UP000054359"/>
    </source>
</evidence>
<feature type="region of interest" description="Disordered" evidence="1">
    <location>
        <begin position="1"/>
        <end position="21"/>
    </location>
</feature>
<organism evidence="2 3">
    <name type="scientific">Stegodyphus mimosarum</name>
    <name type="common">African social velvet spider</name>
    <dbReference type="NCBI Taxonomy" id="407821"/>
    <lineage>
        <taxon>Eukaryota</taxon>
        <taxon>Metazoa</taxon>
        <taxon>Ecdysozoa</taxon>
        <taxon>Arthropoda</taxon>
        <taxon>Chelicerata</taxon>
        <taxon>Arachnida</taxon>
        <taxon>Araneae</taxon>
        <taxon>Araneomorphae</taxon>
        <taxon>Entelegynae</taxon>
        <taxon>Eresoidea</taxon>
        <taxon>Eresidae</taxon>
        <taxon>Stegodyphus</taxon>
    </lineage>
</organism>
<gene>
    <name evidence="2" type="ORF">X975_22294</name>
</gene>
<dbReference type="EMBL" id="KK116739">
    <property type="protein sequence ID" value="KFM68640.1"/>
    <property type="molecule type" value="Genomic_DNA"/>
</dbReference>
<evidence type="ECO:0000256" key="1">
    <source>
        <dbReference type="SAM" id="MobiDB-lite"/>
    </source>
</evidence>
<proteinExistence type="predicted"/>
<dbReference type="AlphaFoldDB" id="A0A087TU51"/>
<feature type="non-terminal residue" evidence="2">
    <location>
        <position position="45"/>
    </location>
</feature>
<evidence type="ECO:0000313" key="2">
    <source>
        <dbReference type="EMBL" id="KFM68640.1"/>
    </source>
</evidence>
<keyword evidence="3" id="KW-1185">Reference proteome</keyword>
<sequence>MTRQHTKSGLNGTEKRSGAILTEPRRSFGHIIKNLTFSRDCWYFP</sequence>
<accession>A0A087TU51</accession>
<protein>
    <submittedName>
        <fullName evidence="2">Uncharacterized protein</fullName>
    </submittedName>
</protein>